<keyword evidence="3" id="KW-0175">Coiled coil</keyword>
<evidence type="ECO:0000313" key="6">
    <source>
        <dbReference type="Proteomes" id="UP000681594"/>
    </source>
</evidence>
<evidence type="ECO:0000256" key="3">
    <source>
        <dbReference type="SAM" id="Coils"/>
    </source>
</evidence>
<dbReference type="InterPro" id="IPR027417">
    <property type="entry name" value="P-loop_NTPase"/>
</dbReference>
<protein>
    <submittedName>
        <fullName evidence="5">ABC-F family ATP-binding cassette domain-containing protein</fullName>
    </submittedName>
</protein>
<feature type="domain" description="ABC transporter" evidence="4">
    <location>
        <begin position="283"/>
        <end position="500"/>
    </location>
</feature>
<feature type="coiled-coil region" evidence="3">
    <location>
        <begin position="536"/>
        <end position="590"/>
    </location>
</feature>
<dbReference type="SUPFAM" id="SSF52540">
    <property type="entry name" value="P-loop containing nucleoside triphosphate hydrolases"/>
    <property type="match status" value="2"/>
</dbReference>
<keyword evidence="1" id="KW-0547">Nucleotide-binding</keyword>
<name>A0ABS4ALH3_9PROT</name>
<dbReference type="Proteomes" id="UP000681594">
    <property type="component" value="Unassembled WGS sequence"/>
</dbReference>
<dbReference type="PANTHER" id="PTHR42855:SF1">
    <property type="entry name" value="ABC TRANSPORTER DOMAIN-CONTAINING PROTEIN"/>
    <property type="match status" value="1"/>
</dbReference>
<dbReference type="PROSITE" id="PS50893">
    <property type="entry name" value="ABC_TRANSPORTER_2"/>
    <property type="match status" value="2"/>
</dbReference>
<accession>A0ABS4ALH3</accession>
<comment type="caution">
    <text evidence="5">The sequence shown here is derived from an EMBL/GenBank/DDBJ whole genome shotgun (WGS) entry which is preliminary data.</text>
</comment>
<reference evidence="5 6" key="1">
    <citation type="submission" date="2021-03" db="EMBL/GenBank/DDBJ databases">
        <authorList>
            <person name="So Y."/>
        </authorList>
    </citation>
    <scope>NUCLEOTIDE SEQUENCE [LARGE SCALE GENOMIC DNA]</scope>
    <source>
        <strain evidence="5 6">SSH11</strain>
    </source>
</reference>
<dbReference type="EMBL" id="JAGIZB010000033">
    <property type="protein sequence ID" value="MBP0447370.1"/>
    <property type="molecule type" value="Genomic_DNA"/>
</dbReference>
<proteinExistence type="predicted"/>
<evidence type="ECO:0000256" key="2">
    <source>
        <dbReference type="ARBA" id="ARBA00022840"/>
    </source>
</evidence>
<dbReference type="CDD" id="cd03221">
    <property type="entry name" value="ABCF_EF-3"/>
    <property type="match status" value="2"/>
</dbReference>
<keyword evidence="2 5" id="KW-0067">ATP-binding</keyword>
<dbReference type="RefSeq" id="WP_209381637.1">
    <property type="nucleotide sequence ID" value="NZ_JAGIZB010000033.1"/>
</dbReference>
<feature type="domain" description="ABC transporter" evidence="4">
    <location>
        <begin position="6"/>
        <end position="216"/>
    </location>
</feature>
<dbReference type="PANTHER" id="PTHR42855">
    <property type="entry name" value="ABC TRANSPORTER ATP-BINDING SUBUNIT"/>
    <property type="match status" value="1"/>
</dbReference>
<sequence length="606" mass="66052">MAPPLLLLQDIRQGFGTTPLLRGATLSVAPGERLALVGRNGSGKSTLLKIAAGLVTPDGGSRFLQPGATLRYLPQEPDLSGHANTLSYVEAALGPGDDPYRARYLLEQLGLTGEESPERLSGGEARRAALAAVLAPAPDILLLDEPTNHLDLPAIEWLESELASMRAALVLISHDRRFLESLSRAMVWLDRGTTRRLEQGFAGFEAWRDQVLEEEERDAHKLAREIVREEHWLRYGVTARRKRNMRRVGELQALREKHRQRRGPQGGVRLAATEADGSGSLVIAAERISKSFGGRPVVRDVSVRILRGDRLGIVGPNGAGKTTLLNMLTGVLPPDSGEVRLGTGIGMVTLDQRRASLDDSMTLSDALTEGRGDMVHVGGTPRHVVGYMKDFLFLPEQARTPLGVLSGGERARVMLARAMARPSNLLVLDEPTNDLDLETLDLLQEMIADYGGTVLVVSHDRDFLDRVATSIIAYEGEGRWQDYAGGYSDMVAQRGHGVQARAADAPATTPASRRAAEAAAPQAARARLSMAEMQALKTLPREMEKLSAEIAKLNEILADPQLYTRDPARFAKATELLAQRQSALADAEERWLEIEMRREEIEAGAG</sequence>
<dbReference type="Pfam" id="PF00005">
    <property type="entry name" value="ABC_tran"/>
    <property type="match status" value="2"/>
</dbReference>
<dbReference type="InterPro" id="IPR037118">
    <property type="entry name" value="Val-tRNA_synth_C_sf"/>
</dbReference>
<dbReference type="InterPro" id="IPR032524">
    <property type="entry name" value="ABC_tran_C"/>
</dbReference>
<dbReference type="Gene3D" id="1.10.287.380">
    <property type="entry name" value="Valyl-tRNA synthetase, C-terminal domain"/>
    <property type="match status" value="1"/>
</dbReference>
<dbReference type="Pfam" id="PF16326">
    <property type="entry name" value="ABC_tran_CTD"/>
    <property type="match status" value="1"/>
</dbReference>
<dbReference type="InterPro" id="IPR017871">
    <property type="entry name" value="ABC_transporter-like_CS"/>
</dbReference>
<gene>
    <name evidence="5" type="ORF">J8J14_21620</name>
</gene>
<dbReference type="GO" id="GO:0005524">
    <property type="term" value="F:ATP binding"/>
    <property type="evidence" value="ECO:0007669"/>
    <property type="project" value="UniProtKB-KW"/>
</dbReference>
<dbReference type="InterPro" id="IPR003593">
    <property type="entry name" value="AAA+_ATPase"/>
</dbReference>
<evidence type="ECO:0000259" key="4">
    <source>
        <dbReference type="PROSITE" id="PS50893"/>
    </source>
</evidence>
<keyword evidence="6" id="KW-1185">Reference proteome</keyword>
<evidence type="ECO:0000313" key="5">
    <source>
        <dbReference type="EMBL" id="MBP0447370.1"/>
    </source>
</evidence>
<organism evidence="5 6">
    <name type="scientific">Pararoseomonas baculiformis</name>
    <dbReference type="NCBI Taxonomy" id="2820812"/>
    <lineage>
        <taxon>Bacteria</taxon>
        <taxon>Pseudomonadati</taxon>
        <taxon>Pseudomonadota</taxon>
        <taxon>Alphaproteobacteria</taxon>
        <taxon>Acetobacterales</taxon>
        <taxon>Acetobacteraceae</taxon>
        <taxon>Pararoseomonas</taxon>
    </lineage>
</organism>
<dbReference type="PROSITE" id="PS00211">
    <property type="entry name" value="ABC_TRANSPORTER_1"/>
    <property type="match status" value="2"/>
</dbReference>
<dbReference type="SMART" id="SM00382">
    <property type="entry name" value="AAA"/>
    <property type="match status" value="2"/>
</dbReference>
<dbReference type="InterPro" id="IPR051309">
    <property type="entry name" value="ABCF_ATPase"/>
</dbReference>
<dbReference type="Gene3D" id="3.40.50.300">
    <property type="entry name" value="P-loop containing nucleotide triphosphate hydrolases"/>
    <property type="match status" value="2"/>
</dbReference>
<dbReference type="InterPro" id="IPR003439">
    <property type="entry name" value="ABC_transporter-like_ATP-bd"/>
</dbReference>
<evidence type="ECO:0000256" key="1">
    <source>
        <dbReference type="ARBA" id="ARBA00022741"/>
    </source>
</evidence>